<gene>
    <name evidence="13" type="ORF">A4U43_C10F11620</name>
</gene>
<dbReference type="InterPro" id="IPR017214">
    <property type="entry name" value="UCP037471"/>
</dbReference>
<dbReference type="Proteomes" id="UP000243459">
    <property type="component" value="Chromosome 10"/>
</dbReference>
<accession>A0A5P1E227</accession>
<feature type="transmembrane region" description="Helical" evidence="11">
    <location>
        <begin position="207"/>
        <end position="227"/>
    </location>
</feature>
<comment type="subcellular location">
    <subcellularLocation>
        <location evidence="1">Membrane</location>
        <topology evidence="1">Multi-pass membrane protein</topology>
    </subcellularLocation>
</comment>
<dbReference type="PROSITE" id="PS50939">
    <property type="entry name" value="CYTOCHROME_B561"/>
    <property type="match status" value="1"/>
</dbReference>
<keyword evidence="6" id="KW-0249">Electron transport</keyword>
<evidence type="ECO:0000256" key="6">
    <source>
        <dbReference type="ARBA" id="ARBA00022982"/>
    </source>
</evidence>
<evidence type="ECO:0000256" key="8">
    <source>
        <dbReference type="ARBA" id="ARBA00023136"/>
    </source>
</evidence>
<keyword evidence="10" id="KW-0408">Iron</keyword>
<evidence type="ECO:0000256" key="10">
    <source>
        <dbReference type="PIRSR" id="PIRSR037471-1"/>
    </source>
</evidence>
<feature type="transmembrane region" description="Helical" evidence="11">
    <location>
        <begin position="137"/>
        <end position="158"/>
    </location>
</feature>
<evidence type="ECO:0000256" key="7">
    <source>
        <dbReference type="ARBA" id="ARBA00022989"/>
    </source>
</evidence>
<evidence type="ECO:0000256" key="11">
    <source>
        <dbReference type="SAM" id="Phobius"/>
    </source>
</evidence>
<keyword evidence="14" id="KW-1185">Reference proteome</keyword>
<dbReference type="PANTHER" id="PTHR23130:SF195">
    <property type="entry name" value="CYTOCHROME B561 AND DOMON DOMAIN-CONTAINING PROTEIN"/>
    <property type="match status" value="1"/>
</dbReference>
<dbReference type="InterPro" id="IPR006593">
    <property type="entry name" value="Cyt_b561/ferric_Rdtase_TM"/>
</dbReference>
<dbReference type="AlphaFoldDB" id="A0A5P1E227"/>
<dbReference type="PANTHER" id="PTHR23130">
    <property type="entry name" value="CYTOCHROME B561 AND DOMON DOMAIN-CONTAINING PROTEIN"/>
    <property type="match status" value="1"/>
</dbReference>
<evidence type="ECO:0000256" key="1">
    <source>
        <dbReference type="ARBA" id="ARBA00004141"/>
    </source>
</evidence>
<dbReference type="Gramene" id="ONK56682">
    <property type="protein sequence ID" value="ONK56682"/>
    <property type="gene ID" value="A4U43_C10F11620"/>
</dbReference>
<dbReference type="Gene3D" id="1.20.120.1770">
    <property type="match status" value="1"/>
</dbReference>
<name>A0A5P1E227_ASPOF</name>
<organism evidence="13 14">
    <name type="scientific">Asparagus officinalis</name>
    <name type="common">Garden asparagus</name>
    <dbReference type="NCBI Taxonomy" id="4686"/>
    <lineage>
        <taxon>Eukaryota</taxon>
        <taxon>Viridiplantae</taxon>
        <taxon>Streptophyta</taxon>
        <taxon>Embryophyta</taxon>
        <taxon>Tracheophyta</taxon>
        <taxon>Spermatophyta</taxon>
        <taxon>Magnoliopsida</taxon>
        <taxon>Liliopsida</taxon>
        <taxon>Asparagales</taxon>
        <taxon>Asparagaceae</taxon>
        <taxon>Asparagoideae</taxon>
        <taxon>Asparagus</taxon>
    </lineage>
</organism>
<evidence type="ECO:0000256" key="4">
    <source>
        <dbReference type="ARBA" id="ARBA00022723"/>
    </source>
</evidence>
<feature type="binding site" description="axial binding residue" evidence="10">
    <location>
        <position position="106"/>
    </location>
    <ligand>
        <name>heme b</name>
        <dbReference type="ChEBI" id="CHEBI:60344"/>
        <label>1</label>
    </ligand>
    <ligandPart>
        <name>Fe</name>
        <dbReference type="ChEBI" id="CHEBI:18248"/>
    </ligandPart>
</feature>
<evidence type="ECO:0000313" key="14">
    <source>
        <dbReference type="Proteomes" id="UP000243459"/>
    </source>
</evidence>
<dbReference type="PIRSF" id="PIRSF037471">
    <property type="entry name" value="UCP037471"/>
    <property type="match status" value="1"/>
</dbReference>
<dbReference type="CDD" id="cd08760">
    <property type="entry name" value="Cyt_b561_FRRS1_like"/>
    <property type="match status" value="1"/>
</dbReference>
<evidence type="ECO:0000256" key="2">
    <source>
        <dbReference type="ARBA" id="ARBA00022448"/>
    </source>
</evidence>
<sequence length="282" mass="30531">MGRQSTLQHPRRYAPLQEGPISYRVSGLEAEYDGGVMRIFATLQLGKGEGVVNEVWQVGSSVVNGVPAKHAFAPENLAASGTLDLIRGESSAGGGVDSTLKKKNIHGVLNAVSWGILLPIGAIIARYLKTFKSADPAWFYLHVSCQIIGYGVGVAGWATGLNLGSKSKGIVYSTHRNIGITLFSLGTLQLFALLLRPKKDHKYRLYWNIYHHAVGYTVIILGIVNVFEGLQILSPENKWKEAYIIVIAILGGIALLLEAVTWIVRKSDKSSKLYDASNGVSG</sequence>
<keyword evidence="3 11" id="KW-0812">Transmembrane</keyword>
<feature type="transmembrane region" description="Helical" evidence="11">
    <location>
        <begin position="242"/>
        <end position="264"/>
    </location>
</feature>
<feature type="binding site" description="axial binding residue" evidence="10">
    <location>
        <position position="211"/>
    </location>
    <ligand>
        <name>heme b</name>
        <dbReference type="ChEBI" id="CHEBI:60344"/>
        <label>1</label>
    </ligand>
    <ligandPart>
        <name>Fe</name>
        <dbReference type="ChEBI" id="CHEBI:18248"/>
    </ligandPart>
</feature>
<dbReference type="Pfam" id="PF03188">
    <property type="entry name" value="Cytochrom_B561"/>
    <property type="match status" value="1"/>
</dbReference>
<dbReference type="FunFam" id="1.20.120.1770:FF:000007">
    <property type="entry name" value="Cytochrome b561 and DOMON domain-containing protein"/>
    <property type="match status" value="1"/>
</dbReference>
<dbReference type="OMA" id="IFKGFDM"/>
<evidence type="ECO:0000313" key="13">
    <source>
        <dbReference type="EMBL" id="ONK56682.1"/>
    </source>
</evidence>
<feature type="binding site" description="axial binding residue" evidence="10">
    <location>
        <position position="142"/>
    </location>
    <ligand>
        <name>heme b</name>
        <dbReference type="ChEBI" id="CHEBI:60344"/>
        <label>1</label>
    </ligand>
    <ligandPart>
        <name>Fe</name>
        <dbReference type="ChEBI" id="CHEBI:18248"/>
    </ligandPart>
</feature>
<keyword evidence="4 10" id="KW-0479">Metal-binding</keyword>
<dbReference type="GO" id="GO:0016020">
    <property type="term" value="C:membrane"/>
    <property type="evidence" value="ECO:0007669"/>
    <property type="project" value="UniProtKB-SubCell"/>
</dbReference>
<dbReference type="InterPro" id="IPR045265">
    <property type="entry name" value="AIR12_DOMON"/>
</dbReference>
<evidence type="ECO:0000259" key="12">
    <source>
        <dbReference type="PROSITE" id="PS50939"/>
    </source>
</evidence>
<keyword evidence="5" id="KW-0732">Signal</keyword>
<evidence type="ECO:0000256" key="3">
    <source>
        <dbReference type="ARBA" id="ARBA00022692"/>
    </source>
</evidence>
<dbReference type="SMART" id="SM00665">
    <property type="entry name" value="B561"/>
    <property type="match status" value="1"/>
</dbReference>
<proteinExistence type="predicted"/>
<comment type="function">
    <text evidence="9">May act as a catecholamine-responsive trans-membrane electron transporter.</text>
</comment>
<keyword evidence="7 11" id="KW-1133">Transmembrane helix</keyword>
<evidence type="ECO:0000256" key="9">
    <source>
        <dbReference type="ARBA" id="ARBA00053871"/>
    </source>
</evidence>
<feature type="binding site" description="axial binding residue" evidence="10">
    <location>
        <position position="175"/>
    </location>
    <ligand>
        <name>heme b</name>
        <dbReference type="ChEBI" id="CHEBI:60344"/>
        <label>1</label>
    </ligand>
    <ligandPart>
        <name>Fe</name>
        <dbReference type="ChEBI" id="CHEBI:18248"/>
    </ligandPart>
</feature>
<feature type="domain" description="Cytochrome b561" evidence="12">
    <location>
        <begin position="66"/>
        <end position="266"/>
    </location>
</feature>
<dbReference type="EMBL" id="CM007390">
    <property type="protein sequence ID" value="ONK56682.1"/>
    <property type="molecule type" value="Genomic_DNA"/>
</dbReference>
<reference evidence="14" key="1">
    <citation type="journal article" date="2017" name="Nat. Commun.">
        <title>The asparagus genome sheds light on the origin and evolution of a young Y chromosome.</title>
        <authorList>
            <person name="Harkess A."/>
            <person name="Zhou J."/>
            <person name="Xu C."/>
            <person name="Bowers J.E."/>
            <person name="Van der Hulst R."/>
            <person name="Ayyampalayam S."/>
            <person name="Mercati F."/>
            <person name="Riccardi P."/>
            <person name="McKain M.R."/>
            <person name="Kakrana A."/>
            <person name="Tang H."/>
            <person name="Ray J."/>
            <person name="Groenendijk J."/>
            <person name="Arikit S."/>
            <person name="Mathioni S.M."/>
            <person name="Nakano M."/>
            <person name="Shan H."/>
            <person name="Telgmann-Rauber A."/>
            <person name="Kanno A."/>
            <person name="Yue Z."/>
            <person name="Chen H."/>
            <person name="Li W."/>
            <person name="Chen Y."/>
            <person name="Xu X."/>
            <person name="Zhang Y."/>
            <person name="Luo S."/>
            <person name="Chen H."/>
            <person name="Gao J."/>
            <person name="Mao Z."/>
            <person name="Pires J.C."/>
            <person name="Luo M."/>
            <person name="Kudrna D."/>
            <person name="Wing R.A."/>
            <person name="Meyers B.C."/>
            <person name="Yi K."/>
            <person name="Kong H."/>
            <person name="Lavrijsen P."/>
            <person name="Sunseri F."/>
            <person name="Falavigna A."/>
            <person name="Ye Y."/>
            <person name="Leebens-Mack J.H."/>
            <person name="Chen G."/>
        </authorList>
    </citation>
    <scope>NUCLEOTIDE SEQUENCE [LARGE SCALE GENOMIC DNA]</scope>
    <source>
        <strain evidence="14">cv. DH0086</strain>
    </source>
</reference>
<protein>
    <recommendedName>
        <fullName evidence="12">Cytochrome b561 domain-containing protein</fullName>
    </recommendedName>
</protein>
<keyword evidence="8 11" id="KW-0472">Membrane</keyword>
<feature type="transmembrane region" description="Helical" evidence="11">
    <location>
        <begin position="105"/>
        <end position="125"/>
    </location>
</feature>
<dbReference type="Pfam" id="PF04526">
    <property type="entry name" value="DUF568"/>
    <property type="match status" value="1"/>
</dbReference>
<dbReference type="GO" id="GO:0046872">
    <property type="term" value="F:metal ion binding"/>
    <property type="evidence" value="ECO:0007669"/>
    <property type="project" value="UniProtKB-KW"/>
</dbReference>
<evidence type="ECO:0000256" key="5">
    <source>
        <dbReference type="ARBA" id="ARBA00022729"/>
    </source>
</evidence>
<keyword evidence="2" id="KW-0813">Transport</keyword>